<dbReference type="EMBL" id="HACA01024427">
    <property type="protein sequence ID" value="CDW41788.1"/>
    <property type="molecule type" value="Transcribed_RNA"/>
</dbReference>
<evidence type="ECO:0000313" key="1">
    <source>
        <dbReference type="EMBL" id="CDW41788.1"/>
    </source>
</evidence>
<dbReference type="AlphaFoldDB" id="A0A0K2UU41"/>
<sequence length="17" mass="2029">MKITNIGKYEYNIKNIS</sequence>
<accession>A0A0K2UU41</accession>
<organism evidence="1">
    <name type="scientific">Lepeophtheirus salmonis</name>
    <name type="common">Salmon louse</name>
    <name type="synonym">Caligus salmonis</name>
    <dbReference type="NCBI Taxonomy" id="72036"/>
    <lineage>
        <taxon>Eukaryota</taxon>
        <taxon>Metazoa</taxon>
        <taxon>Ecdysozoa</taxon>
        <taxon>Arthropoda</taxon>
        <taxon>Crustacea</taxon>
        <taxon>Multicrustacea</taxon>
        <taxon>Hexanauplia</taxon>
        <taxon>Copepoda</taxon>
        <taxon>Siphonostomatoida</taxon>
        <taxon>Caligidae</taxon>
        <taxon>Lepeophtheirus</taxon>
    </lineage>
</organism>
<reference evidence="1" key="1">
    <citation type="submission" date="2014-05" db="EMBL/GenBank/DDBJ databases">
        <authorList>
            <person name="Chronopoulou M."/>
        </authorList>
    </citation>
    <scope>NUCLEOTIDE SEQUENCE</scope>
    <source>
        <tissue evidence="1">Whole organism</tissue>
    </source>
</reference>
<proteinExistence type="predicted"/>
<name>A0A0K2UU41_LEPSM</name>
<protein>
    <submittedName>
        <fullName evidence="1">Uncharacterized protein</fullName>
    </submittedName>
</protein>